<protein>
    <submittedName>
        <fullName evidence="1">Uncharacterized protein</fullName>
    </submittedName>
</protein>
<name>A0A1Z5IQR6_9LACO</name>
<dbReference type="EMBL" id="BCMH01000012">
    <property type="protein sequence ID" value="GAX04114.1"/>
    <property type="molecule type" value="Genomic_DNA"/>
</dbReference>
<dbReference type="Proteomes" id="UP000198430">
    <property type="component" value="Unassembled WGS sequence"/>
</dbReference>
<evidence type="ECO:0000313" key="1">
    <source>
        <dbReference type="EMBL" id="GAX04114.1"/>
    </source>
</evidence>
<dbReference type="AlphaFoldDB" id="A0A1Z5IQR6"/>
<keyword evidence="2" id="KW-1185">Reference proteome</keyword>
<sequence>MTKFQTETNPVIKLHQVMLKAHQGTAKYMSIFTKVDQDGELVITNEQTLINVFQAIDKEKAALLNASKTLSIKEAI</sequence>
<comment type="caution">
    <text evidence="1">The sequence shown here is derived from an EMBL/GenBank/DDBJ whole genome shotgun (WGS) entry which is preliminary data.</text>
</comment>
<accession>A0A1Z5IQR6</accession>
<proteinExistence type="predicted"/>
<dbReference type="RefSeq" id="WP_089089069.1">
    <property type="nucleotide sequence ID" value="NZ_BCMH01000012.1"/>
</dbReference>
<reference evidence="1 2" key="1">
    <citation type="submission" date="2015-11" db="EMBL/GenBank/DDBJ databases">
        <title>Draft genome sequences of new species of the genus Lactobacillus isolated from orchardgrass silage.</title>
        <authorList>
            <person name="Tohno M."/>
            <person name="Tanizawa Y."/>
            <person name="Arita M."/>
        </authorList>
    </citation>
    <scope>NUCLEOTIDE SEQUENCE [LARGE SCALE GENOMIC DNA]</scope>
    <source>
        <strain evidence="1 2">IWT140</strain>
    </source>
</reference>
<gene>
    <name evidence="1" type="ORF">IWT140_01751</name>
</gene>
<organism evidence="1 2">
    <name type="scientific">Secundilactobacillus pentosiphilus</name>
    <dbReference type="NCBI Taxonomy" id="1714682"/>
    <lineage>
        <taxon>Bacteria</taxon>
        <taxon>Bacillati</taxon>
        <taxon>Bacillota</taxon>
        <taxon>Bacilli</taxon>
        <taxon>Lactobacillales</taxon>
        <taxon>Lactobacillaceae</taxon>
        <taxon>Secundilactobacillus</taxon>
    </lineage>
</organism>
<evidence type="ECO:0000313" key="2">
    <source>
        <dbReference type="Proteomes" id="UP000198430"/>
    </source>
</evidence>